<reference evidence="7 9" key="1">
    <citation type="submission" date="2015-02" db="EMBL/GenBank/DDBJ databases">
        <authorList>
            <person name="Chooi Y.-H."/>
        </authorList>
    </citation>
    <scope>NUCLEOTIDE SEQUENCE [LARGE SCALE GENOMIC DNA]</scope>
    <source>
        <strain evidence="7">E3</strain>
    </source>
</reference>
<evidence type="ECO:0000313" key="9">
    <source>
        <dbReference type="Proteomes" id="UP000039324"/>
    </source>
</evidence>
<feature type="transmembrane region" description="Helical" evidence="6">
    <location>
        <begin position="145"/>
        <end position="162"/>
    </location>
</feature>
<evidence type="ECO:0000313" key="8">
    <source>
        <dbReference type="EMBL" id="SPQ96901.1"/>
    </source>
</evidence>
<proteinExistence type="predicted"/>
<dbReference type="AlphaFoldDB" id="A0A0G4IH89"/>
<feature type="transmembrane region" description="Helical" evidence="6">
    <location>
        <begin position="213"/>
        <end position="236"/>
    </location>
</feature>
<reference evidence="8 10" key="2">
    <citation type="submission" date="2018-03" db="EMBL/GenBank/DDBJ databases">
        <authorList>
            <person name="Fogelqvist J."/>
        </authorList>
    </citation>
    <scope>NUCLEOTIDE SEQUENCE [LARGE SCALE GENOMIC DNA]</scope>
</reference>
<feature type="transmembrane region" description="Helical" evidence="6">
    <location>
        <begin position="242"/>
        <end position="263"/>
    </location>
</feature>
<dbReference type="OMA" id="YNRTTQF"/>
<sequence length="351" mass="38002">MPSAVTDGSGSESPSMQRTAGRTQQFIACSLVVFSCFTVYGVLQEYILKRIPGYEYGTFMTLFQFSVSGLLMHVYRNVSAGGQKPTNAPIHAFAMIALLSVATVGLSNVSVSYLNYPTQVLLKNAKLIPVMLVGRLWLGKAYSTLHYVAVVSLTVGLIIFSVGDSLSKTEFNVMGLVLIGGALLADAFIGNVQEHILSAYRVSTVELIYFTKLFGAMFICFVCLAIGELSPALQFVQSHPSTVAYLLMYSVSGMVGELSVLTLIELFGALEAVTVTSLRKMFTIILSFLLFPKPVSAMHYAGAAIVFGAIALNVYTKNAKAIDPIIARIMLRIGYKKPIAYTTLDQVQTMA</sequence>
<dbReference type="InterPro" id="IPR013657">
    <property type="entry name" value="SCL35B1-4/HUT1"/>
</dbReference>
<dbReference type="SUPFAM" id="SSF103481">
    <property type="entry name" value="Multidrug resistance efflux transporter EmrE"/>
    <property type="match status" value="1"/>
</dbReference>
<dbReference type="Pfam" id="PF08449">
    <property type="entry name" value="UAA"/>
    <property type="match status" value="1"/>
</dbReference>
<evidence type="ECO:0000313" key="7">
    <source>
        <dbReference type="EMBL" id="CEO94556.1"/>
    </source>
</evidence>
<keyword evidence="8" id="KW-0496">Mitochondrion</keyword>
<protein>
    <recommendedName>
        <fullName evidence="11">Sugar phosphate transporter domain-containing protein</fullName>
    </recommendedName>
</protein>
<dbReference type="GO" id="GO:0000139">
    <property type="term" value="C:Golgi membrane"/>
    <property type="evidence" value="ECO:0007669"/>
    <property type="project" value="TreeGrafter"/>
</dbReference>
<keyword evidence="3 6" id="KW-0812">Transmembrane</keyword>
<dbReference type="EMBL" id="OVEO01000006">
    <property type="protein sequence ID" value="SPQ96901.1"/>
    <property type="molecule type" value="Genomic_DNA"/>
</dbReference>
<feature type="transmembrane region" description="Helical" evidence="6">
    <location>
        <begin position="59"/>
        <end position="78"/>
    </location>
</feature>
<dbReference type="EMBL" id="CDSF01000001">
    <property type="protein sequence ID" value="CEO94556.1"/>
    <property type="molecule type" value="Genomic_DNA"/>
</dbReference>
<keyword evidence="4 6" id="KW-1133">Transmembrane helix</keyword>
<keyword evidence="5 6" id="KW-0472">Membrane</keyword>
<dbReference type="Proteomes" id="UP000039324">
    <property type="component" value="Unassembled WGS sequence"/>
</dbReference>
<keyword evidence="9" id="KW-1185">Reference proteome</keyword>
<evidence type="ECO:0000313" key="10">
    <source>
        <dbReference type="Proteomes" id="UP000290189"/>
    </source>
</evidence>
<dbReference type="STRING" id="37360.A0A0G4IH89"/>
<dbReference type="InterPro" id="IPR037185">
    <property type="entry name" value="EmrE-like"/>
</dbReference>
<feature type="transmembrane region" description="Helical" evidence="6">
    <location>
        <begin position="297"/>
        <end position="315"/>
    </location>
</feature>
<dbReference type="GO" id="GO:0005789">
    <property type="term" value="C:endoplasmic reticulum membrane"/>
    <property type="evidence" value="ECO:0007669"/>
    <property type="project" value="TreeGrafter"/>
</dbReference>
<keyword evidence="2" id="KW-0813">Transport</keyword>
<comment type="subcellular location">
    <subcellularLocation>
        <location evidence="1">Membrane</location>
        <topology evidence="1">Multi-pass membrane protein</topology>
    </subcellularLocation>
</comment>
<feature type="transmembrane region" description="Helical" evidence="6">
    <location>
        <begin position="90"/>
        <end position="114"/>
    </location>
</feature>
<evidence type="ECO:0000256" key="4">
    <source>
        <dbReference type="ARBA" id="ARBA00022989"/>
    </source>
</evidence>
<evidence type="ECO:0000256" key="6">
    <source>
        <dbReference type="SAM" id="Phobius"/>
    </source>
</evidence>
<evidence type="ECO:0000256" key="1">
    <source>
        <dbReference type="ARBA" id="ARBA00004141"/>
    </source>
</evidence>
<dbReference type="PANTHER" id="PTHR10778:SF8">
    <property type="entry name" value="ADENOSINE 3'-PHOSPHO 5'-PHOSPHOSULFATE TRANSPORTER 2"/>
    <property type="match status" value="1"/>
</dbReference>
<evidence type="ECO:0008006" key="11">
    <source>
        <dbReference type="Google" id="ProtNLM"/>
    </source>
</evidence>
<dbReference type="PANTHER" id="PTHR10778">
    <property type="entry name" value="SOLUTE CARRIER FAMILY 35 MEMBER B"/>
    <property type="match status" value="1"/>
</dbReference>
<evidence type="ECO:0000256" key="3">
    <source>
        <dbReference type="ARBA" id="ARBA00022692"/>
    </source>
</evidence>
<feature type="transmembrane region" description="Helical" evidence="6">
    <location>
        <begin position="26"/>
        <end position="47"/>
    </location>
</feature>
<gene>
    <name evidence="7" type="ORF">PBRA_000341</name>
    <name evidence="8" type="ORF">PLBR_LOCUS4116</name>
</gene>
<organism evidence="7 9">
    <name type="scientific">Plasmodiophora brassicae</name>
    <name type="common">Clubroot disease agent</name>
    <dbReference type="NCBI Taxonomy" id="37360"/>
    <lineage>
        <taxon>Eukaryota</taxon>
        <taxon>Sar</taxon>
        <taxon>Rhizaria</taxon>
        <taxon>Endomyxa</taxon>
        <taxon>Phytomyxea</taxon>
        <taxon>Plasmodiophorida</taxon>
        <taxon>Plasmodiophoridae</taxon>
        <taxon>Plasmodiophora</taxon>
    </lineage>
</organism>
<feature type="transmembrane region" description="Helical" evidence="6">
    <location>
        <begin position="174"/>
        <end position="192"/>
    </location>
</feature>
<dbReference type="Proteomes" id="UP000290189">
    <property type="component" value="Unassembled WGS sequence"/>
</dbReference>
<dbReference type="OrthoDB" id="438495at2759"/>
<accession>A0A0G4IH89</accession>
<dbReference type="GO" id="GO:0046964">
    <property type="term" value="F:3'-phosphoadenosine 5'-phosphosulfate transmembrane transporter activity"/>
    <property type="evidence" value="ECO:0007669"/>
    <property type="project" value="TreeGrafter"/>
</dbReference>
<geneLocation type="mitochondrion" evidence="8"/>
<evidence type="ECO:0000256" key="5">
    <source>
        <dbReference type="ARBA" id="ARBA00023136"/>
    </source>
</evidence>
<name>A0A0G4IH89_PLABS</name>
<evidence type="ECO:0000256" key="2">
    <source>
        <dbReference type="ARBA" id="ARBA00022448"/>
    </source>
</evidence>